<dbReference type="FunFam" id="2.40.10.10:FF:000002">
    <property type="entry name" value="Transmembrane protease serine"/>
    <property type="match status" value="1"/>
</dbReference>
<protein>
    <submittedName>
        <fullName evidence="5">Transmembrane protease serine 5</fullName>
    </submittedName>
</protein>
<keyword evidence="5" id="KW-0378">Hydrolase</keyword>
<reference evidence="5 6" key="1">
    <citation type="journal article" date="2019" name="PLoS Biol.">
        <title>Sex chromosomes control vertical transmission of feminizing Wolbachia symbionts in an isopod.</title>
        <authorList>
            <person name="Becking T."/>
            <person name="Chebbi M.A."/>
            <person name="Giraud I."/>
            <person name="Moumen B."/>
            <person name="Laverre T."/>
            <person name="Caubet Y."/>
            <person name="Peccoud J."/>
            <person name="Gilbert C."/>
            <person name="Cordaux R."/>
        </authorList>
    </citation>
    <scope>NUCLEOTIDE SEQUENCE [LARGE SCALE GENOMIC DNA]</scope>
    <source>
        <strain evidence="5">ANa2</strain>
        <tissue evidence="5">Whole body excluding digestive tract and cuticle</tissue>
    </source>
</reference>
<dbReference type="SUPFAM" id="SSF50494">
    <property type="entry name" value="Trypsin-like serine proteases"/>
    <property type="match status" value="1"/>
</dbReference>
<accession>A0A5N5T6A8</accession>
<feature type="non-terminal residue" evidence="5">
    <location>
        <position position="169"/>
    </location>
</feature>
<dbReference type="PANTHER" id="PTHR24252:SF7">
    <property type="entry name" value="HYALIN"/>
    <property type="match status" value="1"/>
</dbReference>
<dbReference type="EMBL" id="SEYY01008866">
    <property type="protein sequence ID" value="KAB7502002.1"/>
    <property type="molecule type" value="Genomic_DNA"/>
</dbReference>
<feature type="domain" description="Peptidase S1" evidence="4">
    <location>
        <begin position="27"/>
        <end position="168"/>
    </location>
</feature>
<dbReference type="SMART" id="SM00020">
    <property type="entry name" value="Tryp_SPc"/>
    <property type="match status" value="1"/>
</dbReference>
<dbReference type="GO" id="GO:0004252">
    <property type="term" value="F:serine-type endopeptidase activity"/>
    <property type="evidence" value="ECO:0007669"/>
    <property type="project" value="InterPro"/>
</dbReference>
<organism evidence="5 6">
    <name type="scientific">Armadillidium nasatum</name>
    <dbReference type="NCBI Taxonomy" id="96803"/>
    <lineage>
        <taxon>Eukaryota</taxon>
        <taxon>Metazoa</taxon>
        <taxon>Ecdysozoa</taxon>
        <taxon>Arthropoda</taxon>
        <taxon>Crustacea</taxon>
        <taxon>Multicrustacea</taxon>
        <taxon>Malacostraca</taxon>
        <taxon>Eumalacostraca</taxon>
        <taxon>Peracarida</taxon>
        <taxon>Isopoda</taxon>
        <taxon>Oniscidea</taxon>
        <taxon>Crinocheta</taxon>
        <taxon>Armadillidiidae</taxon>
        <taxon>Armadillidium</taxon>
    </lineage>
</organism>
<dbReference type="InterPro" id="IPR001254">
    <property type="entry name" value="Trypsin_dom"/>
</dbReference>
<feature type="transmembrane region" description="Helical" evidence="3">
    <location>
        <begin position="12"/>
        <end position="32"/>
    </location>
</feature>
<dbReference type="OrthoDB" id="5979691at2759"/>
<dbReference type="PROSITE" id="PS00135">
    <property type="entry name" value="TRYPSIN_SER"/>
    <property type="match status" value="1"/>
</dbReference>
<evidence type="ECO:0000256" key="3">
    <source>
        <dbReference type="SAM" id="Phobius"/>
    </source>
</evidence>
<dbReference type="PROSITE" id="PS50240">
    <property type="entry name" value="TRYPSIN_DOM"/>
    <property type="match status" value="1"/>
</dbReference>
<keyword evidence="5" id="KW-0645">Protease</keyword>
<dbReference type="CDD" id="cd00190">
    <property type="entry name" value="Tryp_SPc"/>
    <property type="match status" value="1"/>
</dbReference>
<comment type="similarity">
    <text evidence="2">Belongs to the peptidase S1 family. CLIP subfamily.</text>
</comment>
<keyword evidence="6" id="KW-1185">Reference proteome</keyword>
<dbReference type="GO" id="GO:0006508">
    <property type="term" value="P:proteolysis"/>
    <property type="evidence" value="ECO:0007669"/>
    <property type="project" value="UniProtKB-KW"/>
</dbReference>
<dbReference type="InterPro" id="IPR043504">
    <property type="entry name" value="Peptidase_S1_PA_chymotrypsin"/>
</dbReference>
<dbReference type="InterPro" id="IPR009003">
    <property type="entry name" value="Peptidase_S1_PA"/>
</dbReference>
<evidence type="ECO:0000313" key="5">
    <source>
        <dbReference type="EMBL" id="KAB7502002.1"/>
    </source>
</evidence>
<dbReference type="AlphaFoldDB" id="A0A5N5T6A8"/>
<keyword evidence="1" id="KW-1015">Disulfide bond</keyword>
<dbReference type="InterPro" id="IPR033116">
    <property type="entry name" value="TRYPSIN_SER"/>
</dbReference>
<dbReference type="Pfam" id="PF00089">
    <property type="entry name" value="Trypsin"/>
    <property type="match status" value="1"/>
</dbReference>
<dbReference type="Proteomes" id="UP000326759">
    <property type="component" value="Unassembled WGS sequence"/>
</dbReference>
<evidence type="ECO:0000313" key="6">
    <source>
        <dbReference type="Proteomes" id="UP000326759"/>
    </source>
</evidence>
<evidence type="ECO:0000256" key="2">
    <source>
        <dbReference type="ARBA" id="ARBA00024195"/>
    </source>
</evidence>
<keyword evidence="3 5" id="KW-0812">Transmembrane</keyword>
<dbReference type="PANTHER" id="PTHR24252">
    <property type="entry name" value="ACROSIN-RELATED"/>
    <property type="match status" value="1"/>
</dbReference>
<keyword evidence="3" id="KW-0472">Membrane</keyword>
<proteinExistence type="inferred from homology"/>
<sequence length="169" mass="19023">MKAKYLTLTLKNFFILTIIFVLVITILVFLNWNVQLHFGDFISPVCLSPRFETFENRLGIVIGWGTQQYGGTYSNILREVMIKILKRSECEAAFPGFNPITPNMFCAGLGGGDSCQGDSGGPFLIQEPDSRWYVVGIVSRGIGCGELNHPGVYTKINNYLDWIENRIQF</sequence>
<gene>
    <name evidence="5" type="primary">TMPRSS5</name>
    <name evidence="5" type="ORF">Anas_08543</name>
</gene>
<name>A0A5N5T6A8_9CRUS</name>
<evidence type="ECO:0000256" key="1">
    <source>
        <dbReference type="ARBA" id="ARBA00023157"/>
    </source>
</evidence>
<comment type="caution">
    <text evidence="5">The sequence shown here is derived from an EMBL/GenBank/DDBJ whole genome shotgun (WGS) entry which is preliminary data.</text>
</comment>
<evidence type="ECO:0000259" key="4">
    <source>
        <dbReference type="PROSITE" id="PS50240"/>
    </source>
</evidence>
<keyword evidence="3" id="KW-1133">Transmembrane helix</keyword>
<dbReference type="Gene3D" id="2.40.10.10">
    <property type="entry name" value="Trypsin-like serine proteases"/>
    <property type="match status" value="1"/>
</dbReference>